<proteinExistence type="inferred from homology"/>
<dbReference type="GeneID" id="113992706"/>
<comment type="subcellular location">
    <subcellularLocation>
        <location evidence="1">Cytoplasm</location>
    </subcellularLocation>
</comment>
<dbReference type="FunFam" id="3.10.450.10:FF:000001">
    <property type="entry name" value="Cystatin-A"/>
    <property type="match status" value="1"/>
</dbReference>
<dbReference type="PANTHER" id="PTHR11414">
    <property type="entry name" value="CYSTATIN FAMILY MEMBER"/>
    <property type="match status" value="1"/>
</dbReference>
<evidence type="ECO:0000256" key="2">
    <source>
        <dbReference type="ARBA" id="ARBA00009403"/>
    </source>
</evidence>
<organism evidence="7 8">
    <name type="scientific">Pipra filicauda</name>
    <name type="common">Wire-tailed manakin</name>
    <dbReference type="NCBI Taxonomy" id="649802"/>
    <lineage>
        <taxon>Eukaryota</taxon>
        <taxon>Metazoa</taxon>
        <taxon>Chordata</taxon>
        <taxon>Craniata</taxon>
        <taxon>Vertebrata</taxon>
        <taxon>Euteleostomi</taxon>
        <taxon>Archelosauria</taxon>
        <taxon>Archosauria</taxon>
        <taxon>Dinosauria</taxon>
        <taxon>Saurischia</taxon>
        <taxon>Theropoda</taxon>
        <taxon>Coelurosauria</taxon>
        <taxon>Aves</taxon>
        <taxon>Neognathae</taxon>
        <taxon>Neoaves</taxon>
        <taxon>Telluraves</taxon>
        <taxon>Australaves</taxon>
        <taxon>Passeriformes</taxon>
        <taxon>Pipridae</taxon>
        <taxon>Pipra</taxon>
    </lineage>
</organism>
<evidence type="ECO:0000256" key="4">
    <source>
        <dbReference type="ARBA" id="ARBA00022690"/>
    </source>
</evidence>
<evidence type="ECO:0000313" key="7">
    <source>
        <dbReference type="Proteomes" id="UP000504627"/>
    </source>
</evidence>
<dbReference type="Pfam" id="PF00031">
    <property type="entry name" value="Cystatin"/>
    <property type="match status" value="1"/>
</dbReference>
<dbReference type="GO" id="GO:0004869">
    <property type="term" value="F:cysteine-type endopeptidase inhibitor activity"/>
    <property type="evidence" value="ECO:0007669"/>
    <property type="project" value="UniProtKB-KW"/>
</dbReference>
<dbReference type="InterPro" id="IPR000010">
    <property type="entry name" value="Cystatin_dom"/>
</dbReference>
<keyword evidence="7" id="KW-1185">Reference proteome</keyword>
<dbReference type="CDD" id="cd00042">
    <property type="entry name" value="CY"/>
    <property type="match status" value="1"/>
</dbReference>
<evidence type="ECO:0000256" key="1">
    <source>
        <dbReference type="ARBA" id="ARBA00004496"/>
    </source>
</evidence>
<dbReference type="PANTHER" id="PTHR11414:SF20">
    <property type="entry name" value="CYSTATIN-A"/>
    <property type="match status" value="1"/>
</dbReference>
<evidence type="ECO:0000259" key="6">
    <source>
        <dbReference type="Pfam" id="PF00031"/>
    </source>
</evidence>
<dbReference type="InParanoid" id="A0A7R5KWD1"/>
<sequence length="103" mass="11795">MSEKLHVLGGFSPPEPATERIQDITNAVKLQLEVRVNRRYDIFRAILYRIQIVAGANYLIKVQVADTEYVHLMVFVGLPPENLYPALVSFQTGKTRDDPLDYF</sequence>
<dbReference type="GO" id="GO:0005829">
    <property type="term" value="C:cytosol"/>
    <property type="evidence" value="ECO:0007669"/>
    <property type="project" value="TreeGrafter"/>
</dbReference>
<keyword evidence="3" id="KW-0963">Cytoplasm</keyword>
<dbReference type="RefSeq" id="XP_039244845.1">
    <property type="nucleotide sequence ID" value="XM_039388911.1"/>
</dbReference>
<evidence type="ECO:0000313" key="8">
    <source>
        <dbReference type="RefSeq" id="XP_039244845.1"/>
    </source>
</evidence>
<dbReference type="Proteomes" id="UP000504627">
    <property type="component" value="Unplaced"/>
</dbReference>
<reference evidence="8" key="1">
    <citation type="submission" date="2025-08" db="UniProtKB">
        <authorList>
            <consortium name="RefSeq"/>
        </authorList>
    </citation>
    <scope>IDENTIFICATION</scope>
    <source>
        <tissue evidence="8">Muscle</tissue>
    </source>
</reference>
<dbReference type="SUPFAM" id="SSF54403">
    <property type="entry name" value="Cystatin/monellin"/>
    <property type="match status" value="1"/>
</dbReference>
<name>A0A7R5KWD1_9PASS</name>
<accession>A0A7R5KWD1</accession>
<dbReference type="InterPro" id="IPR046350">
    <property type="entry name" value="Cystatin_sf"/>
</dbReference>
<evidence type="ECO:0000256" key="3">
    <source>
        <dbReference type="ARBA" id="ARBA00022490"/>
    </source>
</evidence>
<keyword evidence="4" id="KW-0646">Protease inhibitor</keyword>
<dbReference type="InterPro" id="IPR001713">
    <property type="entry name" value="Prot_inh_stefin"/>
</dbReference>
<dbReference type="Gene3D" id="3.10.450.10">
    <property type="match status" value="1"/>
</dbReference>
<gene>
    <name evidence="8" type="primary">LOC113992706</name>
</gene>
<protein>
    <submittedName>
        <fullName evidence="8">Cystatin-A-like</fullName>
    </submittedName>
</protein>
<comment type="similarity">
    <text evidence="2">Belongs to the cystatin family.</text>
</comment>
<dbReference type="PRINTS" id="PR00295">
    <property type="entry name" value="STEFINA"/>
</dbReference>
<feature type="domain" description="Cystatin" evidence="6">
    <location>
        <begin position="9"/>
        <end position="95"/>
    </location>
</feature>
<evidence type="ECO:0000256" key="5">
    <source>
        <dbReference type="ARBA" id="ARBA00022704"/>
    </source>
</evidence>
<dbReference type="AlphaFoldDB" id="A0A7R5KWD1"/>
<keyword evidence="5" id="KW-0789">Thiol protease inhibitor</keyword>